<dbReference type="InterPro" id="IPR053178">
    <property type="entry name" value="Osmoadaptation_assoc"/>
</dbReference>
<feature type="domain" description="Zn(2)-C6 fungal-type" evidence="2">
    <location>
        <begin position="14"/>
        <end position="43"/>
    </location>
</feature>
<dbReference type="Proteomes" id="UP000001056">
    <property type="component" value="Unassembled WGS sequence"/>
</dbReference>
<accession>Q2H0Y4</accession>
<gene>
    <name evidence="3" type="ORF">CHGG_04562</name>
</gene>
<dbReference type="RefSeq" id="XP_001223776.1">
    <property type="nucleotide sequence ID" value="XM_001223775.1"/>
</dbReference>
<dbReference type="Gene3D" id="4.10.240.10">
    <property type="entry name" value="Zn(2)-C6 fungal-type DNA-binding domain"/>
    <property type="match status" value="1"/>
</dbReference>
<dbReference type="SMART" id="SM00066">
    <property type="entry name" value="GAL4"/>
    <property type="match status" value="1"/>
</dbReference>
<keyword evidence="4" id="KW-1185">Reference proteome</keyword>
<dbReference type="OMA" id="WHPLDSL"/>
<dbReference type="GO" id="GO:0008270">
    <property type="term" value="F:zinc ion binding"/>
    <property type="evidence" value="ECO:0007669"/>
    <property type="project" value="InterPro"/>
</dbReference>
<reference evidence="4" key="1">
    <citation type="journal article" date="2015" name="Genome Announc.">
        <title>Draft genome sequence of the cellulolytic fungus Chaetomium globosum.</title>
        <authorList>
            <person name="Cuomo C.A."/>
            <person name="Untereiner W.A."/>
            <person name="Ma L.-J."/>
            <person name="Grabherr M."/>
            <person name="Birren B.W."/>
        </authorList>
    </citation>
    <scope>NUCLEOTIDE SEQUENCE [LARGE SCALE GENOMIC DNA]</scope>
    <source>
        <strain evidence="4">ATCC 6205 / CBS 148.51 / DSM 1962 / NBRC 6347 / NRRL 1970</strain>
    </source>
</reference>
<dbReference type="PROSITE" id="PS50048">
    <property type="entry name" value="ZN2_CY6_FUNGAL_2"/>
    <property type="match status" value="1"/>
</dbReference>
<dbReference type="OrthoDB" id="194358at2759"/>
<dbReference type="GO" id="GO:0000981">
    <property type="term" value="F:DNA-binding transcription factor activity, RNA polymerase II-specific"/>
    <property type="evidence" value="ECO:0007669"/>
    <property type="project" value="InterPro"/>
</dbReference>
<dbReference type="EMBL" id="CH408032">
    <property type="protein sequence ID" value="EAQ87943.1"/>
    <property type="molecule type" value="Genomic_DNA"/>
</dbReference>
<organism evidence="3 4">
    <name type="scientific">Chaetomium globosum (strain ATCC 6205 / CBS 148.51 / DSM 1962 / NBRC 6347 / NRRL 1970)</name>
    <name type="common">Soil fungus</name>
    <dbReference type="NCBI Taxonomy" id="306901"/>
    <lineage>
        <taxon>Eukaryota</taxon>
        <taxon>Fungi</taxon>
        <taxon>Dikarya</taxon>
        <taxon>Ascomycota</taxon>
        <taxon>Pezizomycotina</taxon>
        <taxon>Sordariomycetes</taxon>
        <taxon>Sordariomycetidae</taxon>
        <taxon>Sordariales</taxon>
        <taxon>Chaetomiaceae</taxon>
        <taxon>Chaetomium</taxon>
    </lineage>
</organism>
<dbReference type="InterPro" id="IPR001138">
    <property type="entry name" value="Zn2Cys6_DnaBD"/>
</dbReference>
<dbReference type="eggNOG" id="ENOG502S0PW">
    <property type="taxonomic scope" value="Eukaryota"/>
</dbReference>
<dbReference type="SUPFAM" id="SSF57701">
    <property type="entry name" value="Zn2/Cys6 DNA-binding domain"/>
    <property type="match status" value="1"/>
</dbReference>
<dbReference type="InParanoid" id="Q2H0Y4"/>
<dbReference type="PANTHER" id="PTHR38111">
    <property type="entry name" value="ZN(2)-C6 FUNGAL-TYPE DOMAIN-CONTAINING PROTEIN-RELATED"/>
    <property type="match status" value="1"/>
</dbReference>
<name>Q2H0Y4_CHAGB</name>
<proteinExistence type="predicted"/>
<dbReference type="Pfam" id="PF00172">
    <property type="entry name" value="Zn_clus"/>
    <property type="match status" value="1"/>
</dbReference>
<dbReference type="CDD" id="cd00067">
    <property type="entry name" value="GAL4"/>
    <property type="match status" value="1"/>
</dbReference>
<evidence type="ECO:0000259" key="2">
    <source>
        <dbReference type="PROSITE" id="PS50048"/>
    </source>
</evidence>
<dbReference type="GeneID" id="4391567"/>
<evidence type="ECO:0000313" key="3">
    <source>
        <dbReference type="EMBL" id="EAQ87943.1"/>
    </source>
</evidence>
<keyword evidence="1" id="KW-0539">Nucleus</keyword>
<evidence type="ECO:0000313" key="4">
    <source>
        <dbReference type="Proteomes" id="UP000001056"/>
    </source>
</evidence>
<sequence length="488" mass="54055">MLIGPFDRRKRRHRCDSCTRSHLKCSGDSPCSTCVKRHQPCHYLVAAQKKPAILVDQGRQQTVDTYPVQGRRPVSISTNGVIKSPTPSDTTLLYFSYYHVFLQNNKFSGLETPQEDTLYLMKHGDPETFLREAMLSLGALQASKLCGVQKSKRTHYQSALESYMRAIAGLRHALSRSGRNNNPHLRPGILWATLLLGLFELMNDATGDGWLQHLVHGTSQALIAGSPSACISGSCGRFFTESKVFEVCRAIMFNQPSFLAEDGWLALSASLRSSSTTWGESQKALDVLLDIVVLCSSLRVRAEKLIKSLQSSVSSPEIAEQAQAISLQGFSLRSQLRQWASANHTFPVFRDSSARQNPDESVPKTESQLLGAAYFSATSIYLSGVFDYEMFYWQSLDLPTSTLNENEIQLHVAIILALSQRVLDETRLSPLLLLFPLRVASARAGQTEQKEQILSLLGRVRSNFAVAGAIVADVTNLWSRNVAVEVSL</sequence>
<dbReference type="HOGENOM" id="CLU_044233_0_0_1"/>
<dbReference type="AlphaFoldDB" id="Q2H0Y4"/>
<protein>
    <recommendedName>
        <fullName evidence="2">Zn(2)-C6 fungal-type domain-containing protein</fullName>
    </recommendedName>
</protein>
<dbReference type="PANTHER" id="PTHR38111:SF2">
    <property type="entry name" value="FINGER DOMAIN PROTEIN, PUTATIVE (AFU_ORTHOLOGUE AFUA_1G01560)-RELATED"/>
    <property type="match status" value="1"/>
</dbReference>
<dbReference type="VEuPathDB" id="FungiDB:CHGG_04562"/>
<dbReference type="InterPro" id="IPR036864">
    <property type="entry name" value="Zn2-C6_fun-type_DNA-bd_sf"/>
</dbReference>
<evidence type="ECO:0000256" key="1">
    <source>
        <dbReference type="ARBA" id="ARBA00023242"/>
    </source>
</evidence>